<keyword evidence="1" id="KW-0472">Membrane</keyword>
<keyword evidence="1" id="KW-1133">Transmembrane helix</keyword>
<dbReference type="AlphaFoldDB" id="A0A918KJQ5"/>
<name>A0A918KJQ5_9PROT</name>
<evidence type="ECO:0000256" key="1">
    <source>
        <dbReference type="SAM" id="Phobius"/>
    </source>
</evidence>
<gene>
    <name evidence="2" type="ORF">GCM10011309_15080</name>
</gene>
<comment type="caution">
    <text evidence="2">The sequence shown here is derived from an EMBL/GenBank/DDBJ whole genome shotgun (WGS) entry which is preliminary data.</text>
</comment>
<feature type="transmembrane region" description="Helical" evidence="1">
    <location>
        <begin position="24"/>
        <end position="43"/>
    </location>
</feature>
<keyword evidence="3" id="KW-1185">Reference proteome</keyword>
<dbReference type="EMBL" id="BMYV01000001">
    <property type="protein sequence ID" value="GGX65795.1"/>
    <property type="molecule type" value="Genomic_DNA"/>
</dbReference>
<organism evidence="2 3">
    <name type="scientific">Litorimonas cladophorae</name>
    <dbReference type="NCBI Taxonomy" id="1220491"/>
    <lineage>
        <taxon>Bacteria</taxon>
        <taxon>Pseudomonadati</taxon>
        <taxon>Pseudomonadota</taxon>
        <taxon>Alphaproteobacteria</taxon>
        <taxon>Maricaulales</taxon>
        <taxon>Robiginitomaculaceae</taxon>
    </lineage>
</organism>
<sequence>MPIPTGSSDESNKPAAALLKRIDIGLTTGIIAVLIAFLSLLVARAQTSMALEAQKASVLPIIDIDLGYENATDRSNSAFVVRLNNVGAGIAHIQKVVPVQNGKPVEEVSVFENAIMNGRMRSNIAAPMVTHAAGFLRAGDSVEPRRYRMGAAGSELGAYLRGEYGTPLDGLDLEVCYCSVFEDCWTVKYLDRKLPTPVNNCGIKDAPVDYFQTYIDQTAAKRLKP</sequence>
<dbReference type="RefSeq" id="WP_189583523.1">
    <property type="nucleotide sequence ID" value="NZ_BMYV01000001.1"/>
</dbReference>
<proteinExistence type="predicted"/>
<keyword evidence="1" id="KW-0812">Transmembrane</keyword>
<evidence type="ECO:0000313" key="2">
    <source>
        <dbReference type="EMBL" id="GGX65795.1"/>
    </source>
</evidence>
<accession>A0A918KJQ5</accession>
<protein>
    <submittedName>
        <fullName evidence="2">Uncharacterized protein</fullName>
    </submittedName>
</protein>
<reference evidence="2 3" key="1">
    <citation type="journal article" date="2014" name="Int. J. Syst. Evol. Microbiol.">
        <title>Complete genome sequence of Corynebacterium casei LMG S-19264T (=DSM 44701T), isolated from a smear-ripened cheese.</title>
        <authorList>
            <consortium name="US DOE Joint Genome Institute (JGI-PGF)"/>
            <person name="Walter F."/>
            <person name="Albersmeier A."/>
            <person name="Kalinowski J."/>
            <person name="Ruckert C."/>
        </authorList>
    </citation>
    <scope>NUCLEOTIDE SEQUENCE [LARGE SCALE GENOMIC DNA]</scope>
    <source>
        <strain evidence="2 3">KCTC 23968</strain>
    </source>
</reference>
<dbReference type="Proteomes" id="UP000600865">
    <property type="component" value="Unassembled WGS sequence"/>
</dbReference>
<evidence type="ECO:0000313" key="3">
    <source>
        <dbReference type="Proteomes" id="UP000600865"/>
    </source>
</evidence>